<keyword evidence="2" id="KW-0479">Metal-binding</keyword>
<dbReference type="InterPro" id="IPR029056">
    <property type="entry name" value="Ribokinase-like"/>
</dbReference>
<dbReference type="Proteomes" id="UP001449582">
    <property type="component" value="Unassembled WGS sequence"/>
</dbReference>
<feature type="domain" description="Carbohydrate kinase PfkB" evidence="4">
    <location>
        <begin position="16"/>
        <end position="295"/>
    </location>
</feature>
<accession>A0ABP9U8G2</accession>
<sequence length="313" mass="35355">MLYKIFLYKGEVYLVKILVIGAFNIDINAAAEEEVILADSNPGKIYQNFGGVAKNIAENLVRLGFEVDFVFNVGSDQNGKLGVDYVKSLNITPYYQEVNNKTDTYLSVLNDHKEMIVAINDMVCVKRITIDSLQTYGLDKRKYDYVVCDATLNADVIKYIMETFDNVYFEAVSAHKVVKILPFLDKVQHIKMNKLEALTLFKVKTLDEMWTKLYNSSIRSALITDGANGSYYYTTKVNNTYQFETTIPVKVKSVSGAGDAFISGFLYADACHLDLLKYATAASKITLESPYTNNPELSPKLLENEVLKWKSKF</sequence>
<dbReference type="Pfam" id="PF00294">
    <property type="entry name" value="PfkB"/>
    <property type="match status" value="1"/>
</dbReference>
<evidence type="ECO:0000313" key="6">
    <source>
        <dbReference type="Proteomes" id="UP001449582"/>
    </source>
</evidence>
<dbReference type="PROSITE" id="PS00583">
    <property type="entry name" value="PFKB_KINASES_1"/>
    <property type="match status" value="1"/>
</dbReference>
<dbReference type="Gene3D" id="3.40.1190.20">
    <property type="match status" value="1"/>
</dbReference>
<keyword evidence="3 5" id="KW-0418">Kinase</keyword>
<protein>
    <submittedName>
        <fullName evidence="5">Pseudouridine kinase</fullName>
    </submittedName>
</protein>
<keyword evidence="1" id="KW-0808">Transferase</keyword>
<evidence type="ECO:0000256" key="2">
    <source>
        <dbReference type="ARBA" id="ARBA00022723"/>
    </source>
</evidence>
<name>A0ABP9U8G2_9BACT</name>
<reference evidence="5" key="1">
    <citation type="submission" date="2024-02" db="EMBL/GenBank/DDBJ databases">
        <title>Draft genome sequence of new strains in genus Ureaplasma.</title>
        <authorList>
            <person name="Nakajima Y."/>
            <person name="Segawa T."/>
        </authorList>
    </citation>
    <scope>NUCLEOTIDE SEQUENCE [LARGE SCALE GENOMIC DNA]</scope>
    <source>
        <strain evidence="5">OM1</strain>
    </source>
</reference>
<dbReference type="InterPro" id="IPR011611">
    <property type="entry name" value="PfkB_dom"/>
</dbReference>
<comment type="caution">
    <text evidence="5">The sequence shown here is derived from an EMBL/GenBank/DDBJ whole genome shotgun (WGS) entry which is preliminary data.</text>
</comment>
<dbReference type="PANTHER" id="PTHR42909">
    <property type="entry name" value="ZGC:136858"/>
    <property type="match status" value="1"/>
</dbReference>
<evidence type="ECO:0000256" key="3">
    <source>
        <dbReference type="ARBA" id="ARBA00022777"/>
    </source>
</evidence>
<evidence type="ECO:0000259" key="4">
    <source>
        <dbReference type="Pfam" id="PF00294"/>
    </source>
</evidence>
<gene>
    <name evidence="5" type="ORF">UREOM_0730</name>
</gene>
<dbReference type="PANTHER" id="PTHR42909:SF1">
    <property type="entry name" value="CARBOHYDRATE KINASE PFKB DOMAIN-CONTAINING PROTEIN"/>
    <property type="match status" value="1"/>
</dbReference>
<dbReference type="SUPFAM" id="SSF53613">
    <property type="entry name" value="Ribokinase-like"/>
    <property type="match status" value="1"/>
</dbReference>
<dbReference type="InterPro" id="IPR002173">
    <property type="entry name" value="Carboh/pur_kinase_PfkB_CS"/>
</dbReference>
<dbReference type="EMBL" id="BAABQM010000001">
    <property type="protein sequence ID" value="GAA5414362.1"/>
    <property type="molecule type" value="Genomic_DNA"/>
</dbReference>
<evidence type="ECO:0000256" key="1">
    <source>
        <dbReference type="ARBA" id="ARBA00022679"/>
    </source>
</evidence>
<proteinExistence type="predicted"/>
<organism evidence="5 6">
    <name type="scientific">Ureaplasma ceti</name>
    <dbReference type="NCBI Taxonomy" id="3119530"/>
    <lineage>
        <taxon>Bacteria</taxon>
        <taxon>Bacillati</taxon>
        <taxon>Mycoplasmatota</taxon>
        <taxon>Mycoplasmoidales</taxon>
        <taxon>Mycoplasmoidaceae</taxon>
        <taxon>Ureaplasma</taxon>
    </lineage>
</organism>
<dbReference type="PROSITE" id="PS00584">
    <property type="entry name" value="PFKB_KINASES_2"/>
    <property type="match status" value="1"/>
</dbReference>
<dbReference type="GO" id="GO:0016301">
    <property type="term" value="F:kinase activity"/>
    <property type="evidence" value="ECO:0007669"/>
    <property type="project" value="UniProtKB-KW"/>
</dbReference>
<keyword evidence="6" id="KW-1185">Reference proteome</keyword>
<evidence type="ECO:0000313" key="5">
    <source>
        <dbReference type="EMBL" id="GAA5414362.1"/>
    </source>
</evidence>